<feature type="compositionally biased region" description="Basic residues" evidence="1">
    <location>
        <begin position="18"/>
        <end position="32"/>
    </location>
</feature>
<sequence>GDCHLLRRPRPNPEHPDRRRRRLPLRRRHADRHRVSGEPRSEPGPGRRRGGPGHRARRTGDGVGEV</sequence>
<name>A0A6J4VM74_9BACT</name>
<feature type="compositionally biased region" description="Basic and acidic residues" evidence="1">
    <location>
        <begin position="1"/>
        <end position="17"/>
    </location>
</feature>
<dbReference type="AlphaFoldDB" id="A0A6J4VM74"/>
<dbReference type="EMBL" id="CADCWL010000222">
    <property type="protein sequence ID" value="CAA9581354.1"/>
    <property type="molecule type" value="Genomic_DNA"/>
</dbReference>
<gene>
    <name evidence="2" type="ORF">AVDCRST_MAG19-3979</name>
</gene>
<feature type="compositionally biased region" description="Basic residues" evidence="1">
    <location>
        <begin position="46"/>
        <end position="57"/>
    </location>
</feature>
<accession>A0A6J4VM74</accession>
<feature type="region of interest" description="Disordered" evidence="1">
    <location>
        <begin position="1"/>
        <end position="66"/>
    </location>
</feature>
<feature type="non-terminal residue" evidence="2">
    <location>
        <position position="1"/>
    </location>
</feature>
<protein>
    <submittedName>
        <fullName evidence="2">Uncharacterized protein</fullName>
    </submittedName>
</protein>
<feature type="non-terminal residue" evidence="2">
    <location>
        <position position="66"/>
    </location>
</feature>
<evidence type="ECO:0000313" key="2">
    <source>
        <dbReference type="EMBL" id="CAA9581354.1"/>
    </source>
</evidence>
<proteinExistence type="predicted"/>
<organism evidence="2">
    <name type="scientific">uncultured Thermomicrobiales bacterium</name>
    <dbReference type="NCBI Taxonomy" id="1645740"/>
    <lineage>
        <taxon>Bacteria</taxon>
        <taxon>Pseudomonadati</taxon>
        <taxon>Thermomicrobiota</taxon>
        <taxon>Thermomicrobia</taxon>
        <taxon>Thermomicrobiales</taxon>
        <taxon>environmental samples</taxon>
    </lineage>
</organism>
<evidence type="ECO:0000256" key="1">
    <source>
        <dbReference type="SAM" id="MobiDB-lite"/>
    </source>
</evidence>
<reference evidence="2" key="1">
    <citation type="submission" date="2020-02" db="EMBL/GenBank/DDBJ databases">
        <authorList>
            <person name="Meier V. D."/>
        </authorList>
    </citation>
    <scope>NUCLEOTIDE SEQUENCE</scope>
    <source>
        <strain evidence="2">AVDCRST_MAG19</strain>
    </source>
</reference>